<dbReference type="Proteomes" id="UP000185781">
    <property type="component" value="Unassembled WGS sequence"/>
</dbReference>
<evidence type="ECO:0000313" key="1">
    <source>
        <dbReference type="EMBL" id="SIT11504.1"/>
    </source>
</evidence>
<name>A0A1N7PLI9_9FLAO</name>
<organism evidence="1 2">
    <name type="scientific">Chryseobacterium gambrini</name>
    <dbReference type="NCBI Taxonomy" id="373672"/>
    <lineage>
        <taxon>Bacteria</taxon>
        <taxon>Pseudomonadati</taxon>
        <taxon>Bacteroidota</taxon>
        <taxon>Flavobacteriia</taxon>
        <taxon>Flavobacteriales</taxon>
        <taxon>Weeksellaceae</taxon>
        <taxon>Chryseobacterium group</taxon>
        <taxon>Chryseobacterium</taxon>
    </lineage>
</organism>
<dbReference type="SUPFAM" id="SSF82185">
    <property type="entry name" value="Histone H3 K4-specific methyltransferase SET7/9 N-terminal domain"/>
    <property type="match status" value="1"/>
</dbReference>
<dbReference type="RefSeq" id="WP_076393705.1">
    <property type="nucleotide sequence ID" value="NZ_FTOV01000007.1"/>
</dbReference>
<evidence type="ECO:0000313" key="2">
    <source>
        <dbReference type="Proteomes" id="UP000185781"/>
    </source>
</evidence>
<proteinExistence type="predicted"/>
<dbReference type="STRING" id="373672.SAMN05421785_1072"/>
<evidence type="ECO:0008006" key="3">
    <source>
        <dbReference type="Google" id="ProtNLM"/>
    </source>
</evidence>
<dbReference type="PROSITE" id="PS51257">
    <property type="entry name" value="PROKAR_LIPOPROTEIN"/>
    <property type="match status" value="1"/>
</dbReference>
<sequence length="224" mass="26368">MKNSVIAIILWCAGIISCTPQKLKISEAPSVSALSLETIKDSTRYFNISRFEKNKTSDGRYFYEKNDSIVTERKMLKGYEVKKSCSKKKNFYTIYNYDENGLLVQKSTYFNNIQIGKKILYDKNGNIIYIEEFDNNPSYGFNYNDIIIKLKEKSNIDLENLENFYLLPITYHHPNIFLKSKYDWLFVKQYKIDDVSTTQKSFWLIDSNYEGEMVIKVLKTNSEK</sequence>
<reference evidence="1 2" key="1">
    <citation type="submission" date="2017-01" db="EMBL/GenBank/DDBJ databases">
        <authorList>
            <person name="Mah S.A."/>
            <person name="Swanson W.J."/>
            <person name="Moy G.W."/>
            <person name="Vacquier V.D."/>
        </authorList>
    </citation>
    <scope>NUCLEOTIDE SEQUENCE [LARGE SCALE GENOMIC DNA]</scope>
    <source>
        <strain evidence="1 2">DSM 18014</strain>
    </source>
</reference>
<dbReference type="AlphaFoldDB" id="A0A1N7PLI9"/>
<gene>
    <name evidence="1" type="ORF">SAMN05421785_1072</name>
</gene>
<protein>
    <recommendedName>
        <fullName evidence="3">Lipoprotein</fullName>
    </recommendedName>
</protein>
<dbReference type="EMBL" id="FTOV01000007">
    <property type="protein sequence ID" value="SIT11504.1"/>
    <property type="molecule type" value="Genomic_DNA"/>
</dbReference>
<dbReference type="OrthoDB" id="9785122at2"/>
<accession>A0A1N7PLI9</accession>